<dbReference type="OrthoDB" id="277629at2"/>
<organism evidence="1 2">
    <name type="scientific">Maribacter aurantiacus</name>
    <dbReference type="NCBI Taxonomy" id="1882343"/>
    <lineage>
        <taxon>Bacteria</taxon>
        <taxon>Pseudomonadati</taxon>
        <taxon>Bacteroidota</taxon>
        <taxon>Flavobacteriia</taxon>
        <taxon>Flavobacteriales</taxon>
        <taxon>Flavobacteriaceae</taxon>
        <taxon>Maribacter</taxon>
    </lineage>
</organism>
<comment type="caution">
    <text evidence="1">The sequence shown here is derived from an EMBL/GenBank/DDBJ whole genome shotgun (WGS) entry which is preliminary data.</text>
</comment>
<protein>
    <submittedName>
        <fullName evidence="1">Uncharacterized protein</fullName>
    </submittedName>
</protein>
<dbReference type="AlphaFoldDB" id="A0A5R8M4U5"/>
<accession>A0A5R8M4U5</accession>
<reference evidence="1 2" key="1">
    <citation type="journal article" date="2017" name="Int. J. Syst. Evol. Microbiol.">
        <title>Maripseudobacter aurantiacus gen. nov., sp. nov., a novel member of the family Flavobacteriaceae isolated from a sedimentation basin.</title>
        <authorList>
            <person name="Chen C."/>
            <person name="Su Y."/>
            <person name="Tao T."/>
            <person name="Fu G."/>
            <person name="Zhang C."/>
            <person name="Sun C."/>
            <person name="Zhang X."/>
            <person name="Wu M."/>
        </authorList>
    </citation>
    <scope>NUCLEOTIDE SEQUENCE [LARGE SCALE GENOMIC DNA]</scope>
    <source>
        <strain evidence="2">CDA4</strain>
    </source>
</reference>
<dbReference type="Proteomes" id="UP000308382">
    <property type="component" value="Unassembled WGS sequence"/>
</dbReference>
<dbReference type="RefSeq" id="WP_138258314.1">
    <property type="nucleotide sequence ID" value="NZ_VBUK01000005.1"/>
</dbReference>
<dbReference type="EMBL" id="VBUK01000005">
    <property type="protein sequence ID" value="TLF44586.1"/>
    <property type="molecule type" value="Genomic_DNA"/>
</dbReference>
<proteinExistence type="predicted"/>
<gene>
    <name evidence="1" type="ORF">FEK29_10095</name>
</gene>
<evidence type="ECO:0000313" key="2">
    <source>
        <dbReference type="Proteomes" id="UP000308382"/>
    </source>
</evidence>
<keyword evidence="2" id="KW-1185">Reference proteome</keyword>
<name>A0A5R8M4U5_9FLAO</name>
<sequence>MLTKNILHLNFVGLLLILFVGCKKDNRTFEKITFENPYLFSSEIKNDIENDTTPWKYQMSSQSFASKGDYQNALKHWDLAMGTSEKRYTEMQLDSIKKLYISESSNVLDAVNYITESAKSNQVVIINEAHHNSSHRVFTKSLLKELFDIGYTNIGFETLGNGEYMDSLLMKRGYPTQETGYYTKDPQFGDLVRRALEIGFYIFPYEQTTDSDGKPREIEQAKNIQKEIQKRPNEKFLIHCGFDHVYEGVHDRWEKAMAARLKEYTGIDPLTIDQVKYSEKSLPELNHPIINILDIDEPSVIIDKNRKPLRNERSKRWTDLAVFHPRTKIVKGRPNWLFKNGNKPISLDIRDVDLSFPVMVLAYKKGEDINNAIPIDIVEIENRTDLTNLALKSGIYEVVLEDKKNNARKFEISVE</sequence>
<evidence type="ECO:0000313" key="1">
    <source>
        <dbReference type="EMBL" id="TLF44586.1"/>
    </source>
</evidence>
<dbReference type="PROSITE" id="PS51257">
    <property type="entry name" value="PROKAR_LIPOPROTEIN"/>
    <property type="match status" value="1"/>
</dbReference>